<evidence type="ECO:0000313" key="3">
    <source>
        <dbReference type="Proteomes" id="UP001267878"/>
    </source>
</evidence>
<feature type="transmembrane region" description="Helical" evidence="1">
    <location>
        <begin position="187"/>
        <end position="204"/>
    </location>
</feature>
<feature type="transmembrane region" description="Helical" evidence="1">
    <location>
        <begin position="115"/>
        <end position="137"/>
    </location>
</feature>
<comment type="caution">
    <text evidence="2">The sequence shown here is derived from an EMBL/GenBank/DDBJ whole genome shotgun (WGS) entry which is preliminary data.</text>
</comment>
<dbReference type="EMBL" id="JAVDVW010000002">
    <property type="protein sequence ID" value="MDR7100504.1"/>
    <property type="molecule type" value="Genomic_DNA"/>
</dbReference>
<feature type="transmembrane region" description="Helical" evidence="1">
    <location>
        <begin position="157"/>
        <end position="175"/>
    </location>
</feature>
<keyword evidence="3" id="KW-1185">Reference proteome</keyword>
<dbReference type="Proteomes" id="UP001267878">
    <property type="component" value="Unassembled WGS sequence"/>
</dbReference>
<evidence type="ECO:0008006" key="4">
    <source>
        <dbReference type="Google" id="ProtNLM"/>
    </source>
</evidence>
<protein>
    <recommendedName>
        <fullName evidence="4">DUF998 domain-containing protein</fullName>
    </recommendedName>
</protein>
<dbReference type="RefSeq" id="WP_310055335.1">
    <property type="nucleotide sequence ID" value="NZ_JAVDVW010000002.1"/>
</dbReference>
<keyword evidence="1" id="KW-0812">Transmembrane</keyword>
<gene>
    <name evidence="2" type="ORF">J2X04_002885</name>
</gene>
<proteinExistence type="predicted"/>
<accession>A0ABU1VSN6</accession>
<feature type="transmembrane region" description="Helical" evidence="1">
    <location>
        <begin position="85"/>
        <end position="103"/>
    </location>
</feature>
<keyword evidence="1" id="KW-1133">Transmembrane helix</keyword>
<evidence type="ECO:0000313" key="2">
    <source>
        <dbReference type="EMBL" id="MDR7100504.1"/>
    </source>
</evidence>
<organism evidence="2 3">
    <name type="scientific">Agrilutibacter niabensis</name>
    <dbReference type="NCBI Taxonomy" id="380628"/>
    <lineage>
        <taxon>Bacteria</taxon>
        <taxon>Pseudomonadati</taxon>
        <taxon>Pseudomonadota</taxon>
        <taxon>Gammaproteobacteria</taxon>
        <taxon>Lysobacterales</taxon>
        <taxon>Lysobacteraceae</taxon>
        <taxon>Agrilutibacter</taxon>
    </lineage>
</organism>
<sequence>MNPPLTANDTLVLSYLSLRKAVGMIGMALPFVLAIGNLLVSGPGLRGSMSSYYYTAMGDVFVGSLCAIAVFLMSYRGYEHRDDRAGNIACISALGVALFPTTPEVGALPRDQMVGTLHLVFAACFLLTLAYFSLALFRLMAPSPTPEKLQRNKVYTACGYTILACVALCAVVKFLPGNALLLKFSPLFWLEAVAVFAFGVSWLTKGEVILADK</sequence>
<feature type="transmembrane region" description="Helical" evidence="1">
    <location>
        <begin position="52"/>
        <end position="73"/>
    </location>
</feature>
<reference evidence="2 3" key="1">
    <citation type="submission" date="2023-07" db="EMBL/GenBank/DDBJ databases">
        <title>Sorghum-associated microbial communities from plants grown in Nebraska, USA.</title>
        <authorList>
            <person name="Schachtman D."/>
        </authorList>
    </citation>
    <scope>NUCLEOTIDE SEQUENCE [LARGE SCALE GENOMIC DNA]</scope>
    <source>
        <strain evidence="2 3">BE187</strain>
    </source>
</reference>
<evidence type="ECO:0000256" key="1">
    <source>
        <dbReference type="SAM" id="Phobius"/>
    </source>
</evidence>
<name>A0ABU1VSN6_9GAMM</name>
<feature type="transmembrane region" description="Helical" evidence="1">
    <location>
        <begin position="21"/>
        <end position="40"/>
    </location>
</feature>
<keyword evidence="1" id="KW-0472">Membrane</keyword>